<dbReference type="SUPFAM" id="SSF52087">
    <property type="entry name" value="CRAL/TRIO domain"/>
    <property type="match status" value="1"/>
</dbReference>
<feature type="compositionally biased region" description="Polar residues" evidence="1">
    <location>
        <begin position="275"/>
        <end position="291"/>
    </location>
</feature>
<dbReference type="AlphaFoldDB" id="A0A5N6NWA5"/>
<dbReference type="PANTHER" id="PTHR45824:SF6">
    <property type="entry name" value="F16L1.9 PROTEIN"/>
    <property type="match status" value="1"/>
</dbReference>
<dbReference type="PROSITE" id="PS50191">
    <property type="entry name" value="CRAL_TRIO"/>
    <property type="match status" value="1"/>
</dbReference>
<protein>
    <recommendedName>
        <fullName evidence="2">CRAL-TRIO domain-containing protein</fullName>
    </recommendedName>
</protein>
<evidence type="ECO:0000259" key="2">
    <source>
        <dbReference type="PROSITE" id="PS50191"/>
    </source>
</evidence>
<reference evidence="3 4" key="1">
    <citation type="submission" date="2019-05" db="EMBL/GenBank/DDBJ databases">
        <title>Mikania micrantha, genome provides insights into the molecular mechanism of rapid growth.</title>
        <authorList>
            <person name="Liu B."/>
        </authorList>
    </citation>
    <scope>NUCLEOTIDE SEQUENCE [LARGE SCALE GENOMIC DNA]</scope>
    <source>
        <strain evidence="3">NLD-2019</strain>
        <tissue evidence="3">Leaf</tissue>
    </source>
</reference>
<sequence>MLNVQDVLSSYESSTEEIKLEWPINEVRETIKKHKSVEKIKETSPNEFTRYCSDESISRYLRARNWNVKKAVKMLEASLIWRMNYKPEEILWAETGKIYRASYTDKSGRVVLVMRPSFQNSTSTRTQVKYLVYCMENAILNLGCDQEQMIWLIDFHGFSLSNISIKSTKETAYILQEQYPERLGLAILYNPPKFFEPFYKIVKPFLEPKTANKVKFVYSNDQNTKTIMESLFCMDELESAFGGKVDESFDIKKYAERMTEDDAKRTVLYGRETCSDPNINPNHTSKTIDTDSVTEADEEKISTNDQKTNGS</sequence>
<dbReference type="InterPro" id="IPR011074">
    <property type="entry name" value="CRAL/TRIO_N_dom"/>
</dbReference>
<organism evidence="3 4">
    <name type="scientific">Mikania micrantha</name>
    <name type="common">bitter vine</name>
    <dbReference type="NCBI Taxonomy" id="192012"/>
    <lineage>
        <taxon>Eukaryota</taxon>
        <taxon>Viridiplantae</taxon>
        <taxon>Streptophyta</taxon>
        <taxon>Embryophyta</taxon>
        <taxon>Tracheophyta</taxon>
        <taxon>Spermatophyta</taxon>
        <taxon>Magnoliopsida</taxon>
        <taxon>eudicotyledons</taxon>
        <taxon>Gunneridae</taxon>
        <taxon>Pentapetalae</taxon>
        <taxon>asterids</taxon>
        <taxon>campanulids</taxon>
        <taxon>Asterales</taxon>
        <taxon>Asteraceae</taxon>
        <taxon>Asteroideae</taxon>
        <taxon>Heliantheae alliance</taxon>
        <taxon>Eupatorieae</taxon>
        <taxon>Mikania</taxon>
    </lineage>
</organism>
<proteinExistence type="predicted"/>
<comment type="caution">
    <text evidence="3">The sequence shown here is derived from an EMBL/GenBank/DDBJ whole genome shotgun (WGS) entry which is preliminary data.</text>
</comment>
<dbReference type="SUPFAM" id="SSF46938">
    <property type="entry name" value="CRAL/TRIO N-terminal domain"/>
    <property type="match status" value="1"/>
</dbReference>
<evidence type="ECO:0000313" key="4">
    <source>
        <dbReference type="Proteomes" id="UP000326396"/>
    </source>
</evidence>
<dbReference type="InterPro" id="IPR052578">
    <property type="entry name" value="PI_Transfer_CRAL-TRIO"/>
</dbReference>
<dbReference type="InterPro" id="IPR036865">
    <property type="entry name" value="CRAL-TRIO_dom_sf"/>
</dbReference>
<name>A0A5N6NWA5_9ASTR</name>
<dbReference type="Proteomes" id="UP000326396">
    <property type="component" value="Linkage Group LG16"/>
</dbReference>
<dbReference type="InterPro" id="IPR001251">
    <property type="entry name" value="CRAL-TRIO_dom"/>
</dbReference>
<evidence type="ECO:0000313" key="3">
    <source>
        <dbReference type="EMBL" id="KAD5507525.1"/>
    </source>
</evidence>
<keyword evidence="4" id="KW-1185">Reference proteome</keyword>
<dbReference type="PANTHER" id="PTHR45824">
    <property type="entry name" value="GH16843P"/>
    <property type="match status" value="1"/>
</dbReference>
<dbReference type="Pfam" id="PF00650">
    <property type="entry name" value="CRAL_TRIO"/>
    <property type="match status" value="1"/>
</dbReference>
<dbReference type="OrthoDB" id="75724at2759"/>
<gene>
    <name evidence="3" type="ORF">E3N88_15228</name>
</gene>
<accession>A0A5N6NWA5</accession>
<dbReference type="InterPro" id="IPR036273">
    <property type="entry name" value="CRAL/TRIO_N_dom_sf"/>
</dbReference>
<dbReference type="EMBL" id="SZYD01000008">
    <property type="protein sequence ID" value="KAD5507525.1"/>
    <property type="molecule type" value="Genomic_DNA"/>
</dbReference>
<feature type="domain" description="CRAL-TRIO" evidence="2">
    <location>
        <begin position="86"/>
        <end position="249"/>
    </location>
</feature>
<dbReference type="GO" id="GO:0008526">
    <property type="term" value="F:phosphatidylinositol transfer activity"/>
    <property type="evidence" value="ECO:0007669"/>
    <property type="project" value="TreeGrafter"/>
</dbReference>
<dbReference type="Pfam" id="PF03765">
    <property type="entry name" value="CRAL_TRIO_N"/>
    <property type="match status" value="1"/>
</dbReference>
<dbReference type="SMART" id="SM01100">
    <property type="entry name" value="CRAL_TRIO_N"/>
    <property type="match status" value="1"/>
</dbReference>
<feature type="region of interest" description="Disordered" evidence="1">
    <location>
        <begin position="272"/>
        <end position="311"/>
    </location>
</feature>
<dbReference type="CDD" id="cd00170">
    <property type="entry name" value="SEC14"/>
    <property type="match status" value="1"/>
</dbReference>
<dbReference type="SMART" id="SM00516">
    <property type="entry name" value="SEC14"/>
    <property type="match status" value="1"/>
</dbReference>
<dbReference type="Gene3D" id="3.40.525.10">
    <property type="entry name" value="CRAL-TRIO lipid binding domain"/>
    <property type="match status" value="1"/>
</dbReference>
<evidence type="ECO:0000256" key="1">
    <source>
        <dbReference type="SAM" id="MobiDB-lite"/>
    </source>
</evidence>